<dbReference type="AlphaFoldDB" id="A0AAW9RF84"/>
<dbReference type="Pfam" id="PF08933">
    <property type="entry name" value="PrnB"/>
    <property type="match status" value="1"/>
</dbReference>
<evidence type="ECO:0000256" key="1">
    <source>
        <dbReference type="SAM" id="MobiDB-lite"/>
    </source>
</evidence>
<sequence>MSPNTEALDHWIRTGFREMNTELEEIYFAQDARHEIPADGADLRRALRDEGRDLIKPLLVEGNTDEGFEAAYDLLGCVGLYMAACRRHEITEPSRERTSPLLEASALALHLSMTLGVSPRFASSHLTTNNSAPDGAYRSFTSLEDERIFIDYNTLGVFAYMRAADALRRILPLGVAHPLAVHLFGEAKAALDDVTAWNDRLFRELDADRFFYCVRPYYKPYRVGPKVYRGANAGDFAGINVIDVLLGLCSADNPDYAQILNDKFLFMQPEDQAILKDCMRRESFLNAFLKLHRAKRRPDTYQRNLAAYLEVVDAHGRGAAQHHDQLVTKYIERQAGALPESGLNNLTASGPPLPVLLDSLQRLRDLRTAERRDDIPSRHRELEQLRSTLSAA</sequence>
<dbReference type="GO" id="GO:0020037">
    <property type="term" value="F:heme binding"/>
    <property type="evidence" value="ECO:0007669"/>
    <property type="project" value="InterPro"/>
</dbReference>
<dbReference type="RefSeq" id="WP_354693554.1">
    <property type="nucleotide sequence ID" value="NZ_JAZHOG010000001.1"/>
</dbReference>
<dbReference type="GO" id="GO:0046872">
    <property type="term" value="F:metal ion binding"/>
    <property type="evidence" value="ECO:0007669"/>
    <property type="project" value="InterPro"/>
</dbReference>
<dbReference type="Gene3D" id="1.20.58.600">
    <property type="match status" value="1"/>
</dbReference>
<dbReference type="SUPFAM" id="SSF140959">
    <property type="entry name" value="Indolic compounds 2,3-dioxygenase-like"/>
    <property type="match status" value="1"/>
</dbReference>
<dbReference type="InterPro" id="IPR037217">
    <property type="entry name" value="Trp/Indoleamine_2_3_dOase-like"/>
</dbReference>
<name>A0AAW9RF84_9GAMM</name>
<proteinExistence type="predicted"/>
<feature type="region of interest" description="Disordered" evidence="1">
    <location>
        <begin position="371"/>
        <end position="392"/>
    </location>
</feature>
<dbReference type="EMBL" id="JAZHOG010000001">
    <property type="protein sequence ID" value="MEJ8566231.1"/>
    <property type="molecule type" value="Genomic_DNA"/>
</dbReference>
<organism evidence="2 3">
    <name type="scientific">Elongatibacter sediminis</name>
    <dbReference type="NCBI Taxonomy" id="3119006"/>
    <lineage>
        <taxon>Bacteria</taxon>
        <taxon>Pseudomonadati</taxon>
        <taxon>Pseudomonadota</taxon>
        <taxon>Gammaproteobacteria</taxon>
        <taxon>Chromatiales</taxon>
        <taxon>Wenzhouxiangellaceae</taxon>
        <taxon>Elongatibacter</taxon>
    </lineage>
</organism>
<dbReference type="Gene3D" id="1.20.58.480">
    <property type="match status" value="1"/>
</dbReference>
<protein>
    <submittedName>
        <fullName evidence="2">Monodechloroaminopyrrolnitrin synthase PrnB family protein</fullName>
    </submittedName>
</protein>
<comment type="caution">
    <text evidence="2">The sequence shown here is derived from an EMBL/GenBank/DDBJ whole genome shotgun (WGS) entry which is preliminary data.</text>
</comment>
<dbReference type="Proteomes" id="UP001359886">
    <property type="component" value="Unassembled WGS sequence"/>
</dbReference>
<accession>A0AAW9RF84</accession>
<dbReference type="InterPro" id="IPR015029">
    <property type="entry name" value="PrnB"/>
</dbReference>
<evidence type="ECO:0000313" key="2">
    <source>
        <dbReference type="EMBL" id="MEJ8566231.1"/>
    </source>
</evidence>
<dbReference type="GO" id="GO:0019441">
    <property type="term" value="P:L-tryptophan catabolic process to kynurenine"/>
    <property type="evidence" value="ECO:0007669"/>
    <property type="project" value="InterPro"/>
</dbReference>
<gene>
    <name evidence="2" type="ORF">V3330_01230</name>
</gene>
<keyword evidence="3" id="KW-1185">Reference proteome</keyword>
<feature type="compositionally biased region" description="Basic and acidic residues" evidence="1">
    <location>
        <begin position="371"/>
        <end position="384"/>
    </location>
</feature>
<evidence type="ECO:0000313" key="3">
    <source>
        <dbReference type="Proteomes" id="UP001359886"/>
    </source>
</evidence>
<reference evidence="2 3" key="1">
    <citation type="submission" date="2024-02" db="EMBL/GenBank/DDBJ databases">
        <title>A novel Wenzhouxiangellaceae bacterium, isolated from coastal sediments.</title>
        <authorList>
            <person name="Du Z.-J."/>
            <person name="Ye Y.-Q."/>
            <person name="Zhang X.-Y."/>
        </authorList>
    </citation>
    <scope>NUCLEOTIDE SEQUENCE [LARGE SCALE GENOMIC DNA]</scope>
    <source>
        <strain evidence="2 3">CH-27</strain>
    </source>
</reference>